<feature type="domain" description="Sugar 3,4-ketoisomerase QdtA cupin" evidence="1">
    <location>
        <begin position="11"/>
        <end position="137"/>
    </location>
</feature>
<reference evidence="2 3" key="1">
    <citation type="submission" date="2019-09" db="EMBL/GenBank/DDBJ databases">
        <title>Flavobacterium sp. nov., isolated from glacier ice.</title>
        <authorList>
            <person name="Liu Q."/>
        </authorList>
    </citation>
    <scope>NUCLEOTIDE SEQUENCE [LARGE SCALE GENOMIC DNA]</scope>
    <source>
        <strain evidence="2 3">NBRC 112527</strain>
    </source>
</reference>
<dbReference type="InterPro" id="IPR014710">
    <property type="entry name" value="RmlC-like_jellyroll"/>
</dbReference>
<evidence type="ECO:0000259" key="1">
    <source>
        <dbReference type="Pfam" id="PF05523"/>
    </source>
</evidence>
<dbReference type="InterPro" id="IPR008894">
    <property type="entry name" value="QdtA_cupin_dom"/>
</dbReference>
<dbReference type="Gene3D" id="2.60.120.10">
    <property type="entry name" value="Jelly Rolls"/>
    <property type="match status" value="1"/>
</dbReference>
<dbReference type="Proteomes" id="UP000490922">
    <property type="component" value="Unassembled WGS sequence"/>
</dbReference>
<dbReference type="EMBL" id="WAEM01000004">
    <property type="protein sequence ID" value="KAB1155805.1"/>
    <property type="molecule type" value="Genomic_DNA"/>
</dbReference>
<protein>
    <submittedName>
        <fullName evidence="2">WxcM-like domain-containing protein</fullName>
    </submittedName>
</protein>
<proteinExistence type="predicted"/>
<evidence type="ECO:0000313" key="2">
    <source>
        <dbReference type="EMBL" id="KAB1155805.1"/>
    </source>
</evidence>
<organism evidence="2 3">
    <name type="scientific">Flavobacterium luteum</name>
    <dbReference type="NCBI Taxonomy" id="2026654"/>
    <lineage>
        <taxon>Bacteria</taxon>
        <taxon>Pseudomonadati</taxon>
        <taxon>Bacteroidota</taxon>
        <taxon>Flavobacteriia</taxon>
        <taxon>Flavobacteriales</taxon>
        <taxon>Flavobacteriaceae</taxon>
        <taxon>Flavobacterium</taxon>
    </lineage>
</organism>
<sequence>MDFKDDFNTPRIIQFPKIQDPKGNLTFIQNPQHVPFEIKRTFWTYDIPGGEIRGGHAYKSQEEIIIALSGSFDVIVTNLLGKTEKFSLNRSYYGLYLPKLTWRYMENFSTNSLSLHLSSKEFFEEDYVREFELFKKLSQ</sequence>
<accession>A0A7J5AE41</accession>
<comment type="caution">
    <text evidence="2">The sequence shown here is derived from an EMBL/GenBank/DDBJ whole genome shotgun (WGS) entry which is preliminary data.</text>
</comment>
<keyword evidence="3" id="KW-1185">Reference proteome</keyword>
<dbReference type="OrthoDB" id="9795513at2"/>
<dbReference type="RefSeq" id="WP_151107624.1">
    <property type="nucleotide sequence ID" value="NZ_WAEM01000004.1"/>
</dbReference>
<dbReference type="CDD" id="cd20292">
    <property type="entry name" value="cupin_QdtA-like"/>
    <property type="match status" value="1"/>
</dbReference>
<name>A0A7J5AE41_9FLAO</name>
<gene>
    <name evidence="2" type="ORF">F6464_09790</name>
</gene>
<dbReference type="Pfam" id="PF05523">
    <property type="entry name" value="FdtA"/>
    <property type="match status" value="1"/>
</dbReference>
<dbReference type="SUPFAM" id="SSF51182">
    <property type="entry name" value="RmlC-like cupins"/>
    <property type="match status" value="1"/>
</dbReference>
<dbReference type="InterPro" id="IPR011051">
    <property type="entry name" value="RmlC_Cupin_sf"/>
</dbReference>
<dbReference type="AlphaFoldDB" id="A0A7J5AE41"/>
<evidence type="ECO:0000313" key="3">
    <source>
        <dbReference type="Proteomes" id="UP000490922"/>
    </source>
</evidence>